<dbReference type="InterPro" id="IPR002539">
    <property type="entry name" value="MaoC-like_dom"/>
</dbReference>
<dbReference type="EMBL" id="SLVJ01000010">
    <property type="protein sequence ID" value="TCM67001.1"/>
    <property type="molecule type" value="Genomic_DNA"/>
</dbReference>
<gene>
    <name evidence="3" type="ORF">EC844_11042</name>
</gene>
<accession>A0A4R1XV41</accession>
<dbReference type="PANTHER" id="PTHR43841">
    <property type="entry name" value="3-HYDROXYACYL-THIOESTER DEHYDRATASE HTDX-RELATED"/>
    <property type="match status" value="1"/>
</dbReference>
<dbReference type="InterPro" id="IPR029069">
    <property type="entry name" value="HotDog_dom_sf"/>
</dbReference>
<reference evidence="3 4" key="1">
    <citation type="submission" date="2019-03" db="EMBL/GenBank/DDBJ databases">
        <title>Genomic analyses of the natural microbiome of Caenorhabditis elegans.</title>
        <authorList>
            <person name="Samuel B."/>
        </authorList>
    </citation>
    <scope>NUCLEOTIDE SEQUENCE [LARGE SCALE GENOMIC DNA]</scope>
    <source>
        <strain evidence="3 4">JUb89</strain>
    </source>
</reference>
<keyword evidence="4" id="KW-1185">Reference proteome</keyword>
<evidence type="ECO:0000313" key="3">
    <source>
        <dbReference type="EMBL" id="TCM67001.1"/>
    </source>
</evidence>
<organism evidence="3 4">
    <name type="scientific">Acinetobacter calcoaceticus</name>
    <dbReference type="NCBI Taxonomy" id="471"/>
    <lineage>
        <taxon>Bacteria</taxon>
        <taxon>Pseudomonadati</taxon>
        <taxon>Pseudomonadota</taxon>
        <taxon>Gammaproteobacteria</taxon>
        <taxon>Moraxellales</taxon>
        <taxon>Moraxellaceae</taxon>
        <taxon>Acinetobacter</taxon>
        <taxon>Acinetobacter calcoaceticus/baumannii complex</taxon>
    </lineage>
</organism>
<feature type="region of interest" description="Disordered" evidence="1">
    <location>
        <begin position="156"/>
        <end position="186"/>
    </location>
</feature>
<proteinExistence type="predicted"/>
<evidence type="ECO:0000259" key="2">
    <source>
        <dbReference type="Pfam" id="PF01575"/>
    </source>
</evidence>
<feature type="compositionally biased region" description="Polar residues" evidence="1">
    <location>
        <begin position="156"/>
        <end position="171"/>
    </location>
</feature>
<dbReference type="SUPFAM" id="SSF54637">
    <property type="entry name" value="Thioesterase/thiol ester dehydrase-isomerase"/>
    <property type="match status" value="2"/>
</dbReference>
<dbReference type="AlphaFoldDB" id="A0A4R1XV41"/>
<evidence type="ECO:0000256" key="1">
    <source>
        <dbReference type="SAM" id="MobiDB-lite"/>
    </source>
</evidence>
<evidence type="ECO:0000313" key="4">
    <source>
        <dbReference type="Proteomes" id="UP000294963"/>
    </source>
</evidence>
<sequence length="296" mass="33484">MNTRHFNQFPKPYLAYSKVIQGLIFKKPKLEKVLPQVEYVVDAFKVEQKHLKAYNQVCGFKNNGYIPAIYLAVLSQSLQMQMMTQEPFPFALLGLVHIRNQVKQFRKVGTNEQLSLSCQFGELKPHDKGLQFDFITTAKVAGEVVMQGVTTYLSRQKTSQTAPQTSNGNIDSTKKNDKGDQATPSYQLQQQWDIAENTGRRYAKISGDFNLIHIHAFTAKAFGFKQAIAHGMWTKARALAQLTLADAYEADVWFKLPLYLPSTVEFLTATSKESTDFLIQNKKNQKPHVAGTVKAR</sequence>
<comment type="caution">
    <text evidence="3">The sequence shown here is derived from an EMBL/GenBank/DDBJ whole genome shotgun (WGS) entry which is preliminary data.</text>
</comment>
<dbReference type="Gene3D" id="3.10.129.10">
    <property type="entry name" value="Hotdog Thioesterase"/>
    <property type="match status" value="1"/>
</dbReference>
<dbReference type="OrthoDB" id="9774179at2"/>
<dbReference type="Pfam" id="PF01575">
    <property type="entry name" value="MaoC_dehydratas"/>
    <property type="match status" value="1"/>
</dbReference>
<feature type="domain" description="MaoC-like" evidence="2">
    <location>
        <begin position="186"/>
        <end position="241"/>
    </location>
</feature>
<dbReference type="PANTHER" id="PTHR43841:SF1">
    <property type="entry name" value="3-HYDROXYACYL-THIOESTER DEHYDRATASE X"/>
    <property type="match status" value="1"/>
</dbReference>
<protein>
    <submittedName>
        <fullName evidence="3">MaoC dehydratase-like protein</fullName>
    </submittedName>
</protein>
<dbReference type="Proteomes" id="UP000294963">
    <property type="component" value="Unassembled WGS sequence"/>
</dbReference>
<name>A0A4R1XV41_ACICA</name>